<dbReference type="AlphaFoldDB" id="A0A1E7K7C0"/>
<gene>
    <name evidence="3" type="ORF">AN217_20600</name>
</gene>
<proteinExistence type="predicted"/>
<name>A0A1E7K7C0_9ACTN</name>
<feature type="compositionally biased region" description="Basic and acidic residues" evidence="1">
    <location>
        <begin position="316"/>
        <end position="325"/>
    </location>
</feature>
<evidence type="ECO:0000313" key="3">
    <source>
        <dbReference type="EMBL" id="OEU99810.1"/>
    </source>
</evidence>
<protein>
    <submittedName>
        <fullName evidence="3">Type VII secretion protein EccB</fullName>
    </submittedName>
</protein>
<feature type="compositionally biased region" description="Basic and acidic residues" evidence="1">
    <location>
        <begin position="507"/>
        <end position="516"/>
    </location>
</feature>
<dbReference type="Gene3D" id="3.30.2390.20">
    <property type="entry name" value="Type VII secretion system EccB, repeat 1 domain"/>
    <property type="match status" value="1"/>
</dbReference>
<organism evidence="3 4">
    <name type="scientific">Streptomyces qinglanensis</name>
    <dbReference type="NCBI Taxonomy" id="943816"/>
    <lineage>
        <taxon>Bacteria</taxon>
        <taxon>Bacillati</taxon>
        <taxon>Actinomycetota</taxon>
        <taxon>Actinomycetes</taxon>
        <taxon>Kitasatosporales</taxon>
        <taxon>Streptomycetaceae</taxon>
        <taxon>Streptomyces</taxon>
    </lineage>
</organism>
<dbReference type="InterPro" id="IPR007795">
    <property type="entry name" value="T7SS_EccB"/>
</dbReference>
<evidence type="ECO:0000313" key="4">
    <source>
        <dbReference type="Proteomes" id="UP000175829"/>
    </source>
</evidence>
<reference evidence="3 4" key="1">
    <citation type="journal article" date="2016" name="Front. Microbiol.">
        <title>Comparative Genomics Analysis of Streptomyces Species Reveals Their Adaptation to the Marine Environment and Their Diversity at the Genomic Level.</title>
        <authorList>
            <person name="Tian X."/>
            <person name="Zhang Z."/>
            <person name="Yang T."/>
            <person name="Chen M."/>
            <person name="Li J."/>
            <person name="Chen F."/>
            <person name="Yang J."/>
            <person name="Li W."/>
            <person name="Zhang B."/>
            <person name="Zhang Z."/>
            <person name="Wu J."/>
            <person name="Zhang C."/>
            <person name="Long L."/>
            <person name="Xiao J."/>
        </authorList>
    </citation>
    <scope>NUCLEOTIDE SEQUENCE [LARGE SCALE GENOMIC DNA]</scope>
    <source>
        <strain evidence="3 4">SCSIO M10379</strain>
    </source>
</reference>
<keyword evidence="2" id="KW-1133">Transmembrane helix</keyword>
<dbReference type="GO" id="GO:0005576">
    <property type="term" value="C:extracellular region"/>
    <property type="evidence" value="ECO:0007669"/>
    <property type="project" value="TreeGrafter"/>
</dbReference>
<feature type="region of interest" description="Disordered" evidence="1">
    <location>
        <begin position="299"/>
        <end position="346"/>
    </location>
</feature>
<dbReference type="RefSeq" id="WP_069992539.1">
    <property type="nucleotide sequence ID" value="NZ_LJGV01000022.1"/>
</dbReference>
<comment type="caution">
    <text evidence="3">The sequence shown here is derived from an EMBL/GenBank/DDBJ whole genome shotgun (WGS) entry which is preliminary data.</text>
</comment>
<dbReference type="InterPro" id="IPR044857">
    <property type="entry name" value="T7SS_EccB_R1"/>
</dbReference>
<accession>A0A1E7K7C0</accession>
<evidence type="ECO:0000256" key="1">
    <source>
        <dbReference type="SAM" id="MobiDB-lite"/>
    </source>
</evidence>
<evidence type="ECO:0000256" key="2">
    <source>
        <dbReference type="SAM" id="Phobius"/>
    </source>
</evidence>
<feature type="region of interest" description="Disordered" evidence="1">
    <location>
        <begin position="120"/>
        <end position="145"/>
    </location>
</feature>
<dbReference type="Proteomes" id="UP000175829">
    <property type="component" value="Unassembled WGS sequence"/>
</dbReference>
<feature type="region of interest" description="Disordered" evidence="1">
    <location>
        <begin position="444"/>
        <end position="532"/>
    </location>
</feature>
<dbReference type="EMBL" id="LJGV01000022">
    <property type="protein sequence ID" value="OEU99810.1"/>
    <property type="molecule type" value="Genomic_DNA"/>
</dbReference>
<feature type="compositionally biased region" description="Basic and acidic residues" evidence="1">
    <location>
        <begin position="480"/>
        <end position="499"/>
    </location>
</feature>
<dbReference type="Pfam" id="PF05108">
    <property type="entry name" value="T7SS_ESX1_EccB"/>
    <property type="match status" value="1"/>
</dbReference>
<dbReference type="NCBIfam" id="TIGR03919">
    <property type="entry name" value="T7SS_EccB"/>
    <property type="match status" value="1"/>
</dbReference>
<keyword evidence="2" id="KW-0812">Transmembrane</keyword>
<sequence length="532" mass="54508">MNDKRDQVQAHMFIMGRLTSGMLRADPDAPESPQGRTNRGIAISVLIAVLICAGAFVFGLFKPGTKSSWRDPGTLVVNKDSGARYLFLGGRLRPVRNFTSAKLLAGDQLKVMSVGGESLKDTPHGAPVGIPGAPEKPPGTGELDDGPWQVCSGSTDGSTGTTVAVGAEPDGTALEKGQGLLVRGPDKAGYLVWQGRKLRLDAKANAPEALGYGSDKPLAVSAALLNSLPSGPDLSPPEVSDMGAAGPELGGRQTRIGQVFKVTAAGAKARYYQLHKEGLAPLSATGAALVLGDPVSKDKAYGGGSATARPLGTDALDGRLADDSRVPGPDEDLPSTPPSAVDLPRDTTLCAGVRSAGGGLRISVTLADPGDLGPSTQPPSEGLTPACVTVNKITVRPGGGAVVHALGAGGSDVGSTLYLVTDTGMKYRLSSKDTLKALGYTETPAQGVPSSLLSMLPTGPDLTPKAASSGRANSSAPECENARDSEGSAPDPDKSKKPTDSASSEARTVRSIDVKPHVNSHKAVLREKLTHF</sequence>
<feature type="transmembrane region" description="Helical" evidence="2">
    <location>
        <begin position="41"/>
        <end position="61"/>
    </location>
</feature>
<dbReference type="PANTHER" id="PTHR40765">
    <property type="entry name" value="ESX-2 SECRETION SYSTEM ATPASE ECCB2"/>
    <property type="match status" value="1"/>
</dbReference>
<keyword evidence="2" id="KW-0472">Membrane</keyword>
<dbReference type="PATRIC" id="fig|943816.4.peg.3647"/>
<dbReference type="PANTHER" id="PTHR40765:SF2">
    <property type="entry name" value="ESX-2 SECRETION SYSTEM ATPASE ECCB2"/>
    <property type="match status" value="1"/>
</dbReference>